<feature type="compositionally biased region" description="Basic and acidic residues" evidence="1">
    <location>
        <begin position="139"/>
        <end position="151"/>
    </location>
</feature>
<evidence type="ECO:0000256" key="1">
    <source>
        <dbReference type="SAM" id="MobiDB-lite"/>
    </source>
</evidence>
<feature type="domain" description="PD-(D/E)XK nuclease-like" evidence="2">
    <location>
        <begin position="266"/>
        <end position="492"/>
    </location>
</feature>
<reference evidence="3 4" key="1">
    <citation type="submission" date="2017-06" db="EMBL/GenBank/DDBJ databases">
        <title>Cmopartive genomic analysis of Ambrosia Fusariam Clade fungi.</title>
        <authorList>
            <person name="Stajich J.E."/>
            <person name="Carrillo J."/>
            <person name="Kijimoto T."/>
            <person name="Eskalen A."/>
            <person name="O'Donnell K."/>
            <person name="Kasson M."/>
        </authorList>
    </citation>
    <scope>NUCLEOTIDE SEQUENCE [LARGE SCALE GENOMIC DNA]</scope>
    <source>
        <strain evidence="3 4">NRRL 20438</strain>
    </source>
</reference>
<comment type="caution">
    <text evidence="3">The sequence shown here is derived from an EMBL/GenBank/DDBJ whole genome shotgun (WGS) entry which is preliminary data.</text>
</comment>
<evidence type="ECO:0000313" key="3">
    <source>
        <dbReference type="EMBL" id="RSL89800.1"/>
    </source>
</evidence>
<dbReference type="Proteomes" id="UP000288429">
    <property type="component" value="Unassembled WGS sequence"/>
</dbReference>
<name>A0A428SJ24_9HYPO</name>
<evidence type="ECO:0000259" key="2">
    <source>
        <dbReference type="Pfam" id="PF20516"/>
    </source>
</evidence>
<dbReference type="Pfam" id="PF20516">
    <property type="entry name" value="PDDEXK_12"/>
    <property type="match status" value="1"/>
</dbReference>
<feature type="compositionally biased region" description="Low complexity" evidence="1">
    <location>
        <begin position="154"/>
        <end position="171"/>
    </location>
</feature>
<feature type="region of interest" description="Disordered" evidence="1">
    <location>
        <begin position="92"/>
        <end position="179"/>
    </location>
</feature>
<keyword evidence="4" id="KW-1185">Reference proteome</keyword>
<sequence length="502" mass="56343">MTRCPEQHVFVALMMIRRFNRPPSKKLIAKLITNNYLKSRQVKSSSPMGSQPLIDAVTEWLENIPACEDYVDSCHVGDGSLSILAVKSQKRKHSHLQIPSPPASDIQPNHHHNSIMPSQPGTPKKRKTATAPDDQVDDDTPRPLRLADKSETPSLSSLSSQSLMGGSQYSGRSSPSKLASHLRLDPQGLETVAMDVDDADMPESLVRLVAEMQEINDGLQVIHNSLQPSIERLKSTSRSLALLRGSAYMDSDDVAMAPPETIDAKFPEKHLNDIMEIVDIAKECQAADVDETCWNNHVHSPLLHAALNRRPVPGQPISFTACMNASMIANYRVSHIYSSKVDYAIFINPILDTCEPTNTQRAVQHLQRHSPESSVNHTGFSLLRDRPIAISIETKRYGGQERKAEFQLGIWLAAQWKLLAEQAAPEGLRELPFIPGIIVNGHEWKMVAATYADGKTKLWTNQEFGTTRSVLRTFQIVAALRRLRKWSLEEYWPWYKRYVLKI</sequence>
<evidence type="ECO:0000313" key="4">
    <source>
        <dbReference type="Proteomes" id="UP000288429"/>
    </source>
</evidence>
<protein>
    <recommendedName>
        <fullName evidence="2">PD-(D/E)XK nuclease-like domain-containing protein</fullName>
    </recommendedName>
</protein>
<proteinExistence type="predicted"/>
<accession>A0A428SJ24</accession>
<gene>
    <name evidence="3" type="ORF">CDV31_015802</name>
</gene>
<dbReference type="AlphaFoldDB" id="A0A428SJ24"/>
<dbReference type="InterPro" id="IPR046797">
    <property type="entry name" value="PDDEXK_12"/>
</dbReference>
<dbReference type="EMBL" id="NIZV01000442">
    <property type="protein sequence ID" value="RSL89800.1"/>
    <property type="molecule type" value="Genomic_DNA"/>
</dbReference>
<organism evidence="3 4">
    <name type="scientific">Fusarium ambrosium</name>
    <dbReference type="NCBI Taxonomy" id="131363"/>
    <lineage>
        <taxon>Eukaryota</taxon>
        <taxon>Fungi</taxon>
        <taxon>Dikarya</taxon>
        <taxon>Ascomycota</taxon>
        <taxon>Pezizomycotina</taxon>
        <taxon>Sordariomycetes</taxon>
        <taxon>Hypocreomycetidae</taxon>
        <taxon>Hypocreales</taxon>
        <taxon>Nectriaceae</taxon>
        <taxon>Fusarium</taxon>
        <taxon>Fusarium solani species complex</taxon>
    </lineage>
</organism>